<evidence type="ECO:0000313" key="1">
    <source>
        <dbReference type="EMBL" id="EPA06529.1"/>
    </source>
</evidence>
<name>S2EWD4_9ARCH</name>
<accession>S2EWD4</accession>
<dbReference type="Proteomes" id="UP000014065">
    <property type="component" value="Unassembled WGS sequence"/>
</dbReference>
<dbReference type="InterPro" id="IPR016435">
    <property type="entry name" value="DPH1/DPH2"/>
</dbReference>
<dbReference type="EMBL" id="AHJG01000038">
    <property type="protein sequence ID" value="EPA06529.1"/>
    <property type="molecule type" value="Genomic_DNA"/>
</dbReference>
<protein>
    <recommendedName>
        <fullName evidence="3">Diphthamide biosynthesis enzyme Dph2</fullName>
    </recommendedName>
</protein>
<dbReference type="InterPro" id="IPR042263">
    <property type="entry name" value="DPH1/DPH2_1"/>
</dbReference>
<dbReference type="Gene3D" id="3.40.50.11840">
    <property type="entry name" value="Diphthamide synthesis DPH1/DPH2 domain 1"/>
    <property type="match status" value="1"/>
</dbReference>
<evidence type="ECO:0008006" key="3">
    <source>
        <dbReference type="Google" id="ProtNLM"/>
    </source>
</evidence>
<sequence length="89" mass="9786">MIVIDEKRIFQEIELKKPVSVSLNGPDGILPQVQETAMNITKRFGIPAYVLADTTWGTCDLNSNGAKVLGAEIQFNIGHTINTESIEKN</sequence>
<organism evidence="1 2">
    <name type="scientific">Candidatus Nitrosarchaeum limnium BG20</name>
    <dbReference type="NCBI Taxonomy" id="859192"/>
    <lineage>
        <taxon>Archaea</taxon>
        <taxon>Nitrososphaerota</taxon>
        <taxon>Nitrososphaeria</taxon>
        <taxon>Nitrosopumilales</taxon>
        <taxon>Nitrosopumilaceae</taxon>
        <taxon>Nitrosarchaeum</taxon>
    </lineage>
</organism>
<dbReference type="NCBIfam" id="TIGR00322">
    <property type="entry name" value="diphth2_R"/>
    <property type="match status" value="1"/>
</dbReference>
<evidence type="ECO:0000313" key="2">
    <source>
        <dbReference type="Proteomes" id="UP000014065"/>
    </source>
</evidence>
<comment type="caution">
    <text evidence="1">The sequence shown here is derived from an EMBL/GenBank/DDBJ whole genome shotgun (WGS) entry which is preliminary data.</text>
</comment>
<dbReference type="GO" id="GO:0017183">
    <property type="term" value="P:protein histidyl modification to diphthamide"/>
    <property type="evidence" value="ECO:0007669"/>
    <property type="project" value="InterPro"/>
</dbReference>
<dbReference type="PATRIC" id="fig|859192.6.peg.327"/>
<reference evidence="1 2" key="1">
    <citation type="journal article" date="2012" name="J. Bacteriol.">
        <title>Genome Sequence of "Candidatus Nitrosoarchaeum limnia" BG20, a Low-Salinity Ammonia-Oxidizing Archaeon from the San Francisco Bay Estuary.</title>
        <authorList>
            <person name="Mosier A.C."/>
            <person name="Allen E.E."/>
            <person name="Kim M."/>
            <person name="Ferriera S."/>
            <person name="Francis C.A."/>
        </authorList>
    </citation>
    <scope>NUCLEOTIDE SEQUENCE [LARGE SCALE GENOMIC DNA]</scope>
    <source>
        <strain evidence="1 2">BG20</strain>
    </source>
</reference>
<dbReference type="Pfam" id="PF01866">
    <property type="entry name" value="Diphthamide_syn"/>
    <property type="match status" value="1"/>
</dbReference>
<keyword evidence="2" id="KW-1185">Reference proteome</keyword>
<dbReference type="AlphaFoldDB" id="S2EWD4"/>
<gene>
    <name evidence="1" type="ORF">BG20_I2652</name>
</gene>
<proteinExistence type="predicted"/>
<dbReference type="GO" id="GO:0090560">
    <property type="term" value="F:2-(3-amino-3-carboxypropyl)histidine synthase activity"/>
    <property type="evidence" value="ECO:0007669"/>
    <property type="project" value="InterPro"/>
</dbReference>